<dbReference type="Pfam" id="PF09428">
    <property type="entry name" value="DUF2011"/>
    <property type="match status" value="1"/>
</dbReference>
<feature type="compositionally biased region" description="Polar residues" evidence="1">
    <location>
        <begin position="150"/>
        <end position="159"/>
    </location>
</feature>
<protein>
    <submittedName>
        <fullName evidence="2">Uncharacterized protein</fullName>
    </submittedName>
</protein>
<feature type="region of interest" description="Disordered" evidence="1">
    <location>
        <begin position="44"/>
        <end position="65"/>
    </location>
</feature>
<keyword evidence="3" id="KW-1185">Reference proteome</keyword>
<dbReference type="OrthoDB" id="5587587at2759"/>
<comment type="caution">
    <text evidence="2">The sequence shown here is derived from an EMBL/GenBank/DDBJ whole genome shotgun (WGS) entry which is preliminary data.</text>
</comment>
<organism evidence="2 3">
    <name type="scientific">Coemansia brasiliensis</name>
    <dbReference type="NCBI Taxonomy" id="2650707"/>
    <lineage>
        <taxon>Eukaryota</taxon>
        <taxon>Fungi</taxon>
        <taxon>Fungi incertae sedis</taxon>
        <taxon>Zoopagomycota</taxon>
        <taxon>Kickxellomycotina</taxon>
        <taxon>Kickxellomycetes</taxon>
        <taxon>Kickxellales</taxon>
        <taxon>Kickxellaceae</taxon>
        <taxon>Coemansia</taxon>
    </lineage>
</organism>
<feature type="region of interest" description="Disordered" evidence="1">
    <location>
        <begin position="1"/>
        <end position="31"/>
    </location>
</feature>
<accession>A0A9W8I8G6</accession>
<dbReference type="EMBL" id="JANBUW010000132">
    <property type="protein sequence ID" value="KAJ2848802.1"/>
    <property type="molecule type" value="Genomic_DNA"/>
</dbReference>
<feature type="compositionally biased region" description="Basic residues" evidence="1">
    <location>
        <begin position="163"/>
        <end position="172"/>
    </location>
</feature>
<feature type="region of interest" description="Disordered" evidence="1">
    <location>
        <begin position="146"/>
        <end position="177"/>
    </location>
</feature>
<reference evidence="2" key="1">
    <citation type="submission" date="2022-07" db="EMBL/GenBank/DDBJ databases">
        <title>Phylogenomic reconstructions and comparative analyses of Kickxellomycotina fungi.</title>
        <authorList>
            <person name="Reynolds N.K."/>
            <person name="Stajich J.E."/>
            <person name="Barry K."/>
            <person name="Grigoriev I.V."/>
            <person name="Crous P."/>
            <person name="Smith M.E."/>
        </authorList>
    </citation>
    <scope>NUCLEOTIDE SEQUENCE</scope>
    <source>
        <strain evidence="2">NRRL 1566</strain>
    </source>
</reference>
<proteinExistence type="predicted"/>
<name>A0A9W8I8G6_9FUNG</name>
<dbReference type="InterPro" id="IPR018555">
    <property type="entry name" value="C630.06c-like"/>
</dbReference>
<evidence type="ECO:0000313" key="2">
    <source>
        <dbReference type="EMBL" id="KAJ2848802.1"/>
    </source>
</evidence>
<gene>
    <name evidence="2" type="ORF">IWW36_003072</name>
</gene>
<evidence type="ECO:0000256" key="1">
    <source>
        <dbReference type="SAM" id="MobiDB-lite"/>
    </source>
</evidence>
<evidence type="ECO:0000313" key="3">
    <source>
        <dbReference type="Proteomes" id="UP001139887"/>
    </source>
</evidence>
<sequence length="233" mass="26266">MDVFDGKKIERQELFGNNGDASTKEPAADSQDIEMFDELMKSRLDIEDNNSTAAKESASSTDEKEDIPVFRMFASAKAVKVETAPVEPVFIAPERPQASMEESDSEDHWNMLKSAAIDAQTIKNMANIPLPALQFPKRVIHIKVEPKESTLGNSESSTTDKQRNRRKRRRPIKRTEQPYVRMLSPYMGGVVKGEMLADVLRKEEIKRVREAKLAAKRGGRGGFRGRGRGRIFK</sequence>
<dbReference type="Proteomes" id="UP001139887">
    <property type="component" value="Unassembled WGS sequence"/>
</dbReference>
<dbReference type="AlphaFoldDB" id="A0A9W8I8G6"/>
<feature type="compositionally biased region" description="Basic and acidic residues" evidence="1">
    <location>
        <begin position="1"/>
        <end position="13"/>
    </location>
</feature>
<feature type="compositionally biased region" description="Polar residues" evidence="1">
    <location>
        <begin position="49"/>
        <end position="60"/>
    </location>
</feature>